<proteinExistence type="inferred from homology"/>
<comment type="similarity">
    <text evidence="1 2">Belongs to the Iojap/RsfS family.</text>
</comment>
<dbReference type="Proteomes" id="UP001216390">
    <property type="component" value="Chromosome"/>
</dbReference>
<evidence type="ECO:0000313" key="3">
    <source>
        <dbReference type="EMBL" id="WCO68910.1"/>
    </source>
</evidence>
<reference evidence="3" key="1">
    <citation type="submission" date="2023-01" db="EMBL/GenBank/DDBJ databases">
        <title>The diversity of Class Acidimicrobiia in South China Sea sediment environments and the proposal of Iamia marina sp. nov., a novel species of the genus Iamia.</title>
        <authorList>
            <person name="He Y."/>
            <person name="Tian X."/>
        </authorList>
    </citation>
    <scope>NUCLEOTIDE SEQUENCE</scope>
    <source>
        <strain evidence="3">DSM 19957</strain>
    </source>
</reference>
<dbReference type="EMBL" id="CP116942">
    <property type="protein sequence ID" value="WCO68910.1"/>
    <property type="molecule type" value="Genomic_DNA"/>
</dbReference>
<keyword evidence="4" id="KW-1185">Reference proteome</keyword>
<dbReference type="GO" id="GO:0017148">
    <property type="term" value="P:negative regulation of translation"/>
    <property type="evidence" value="ECO:0007669"/>
    <property type="project" value="UniProtKB-UniRule"/>
</dbReference>
<keyword evidence="2" id="KW-0963">Cytoplasm</keyword>
<dbReference type="PANTHER" id="PTHR21043:SF0">
    <property type="entry name" value="MITOCHONDRIAL ASSEMBLY OF RIBOSOMAL LARGE SUBUNIT PROTEIN 1"/>
    <property type="match status" value="1"/>
</dbReference>
<dbReference type="AlphaFoldDB" id="A0AAE9Y8V9"/>
<comment type="subunit">
    <text evidence="2">Interacts with ribosomal protein uL14 (rplN).</text>
</comment>
<dbReference type="GO" id="GO:0042256">
    <property type="term" value="P:cytosolic ribosome assembly"/>
    <property type="evidence" value="ECO:0007669"/>
    <property type="project" value="UniProtKB-UniRule"/>
</dbReference>
<dbReference type="GO" id="GO:0043023">
    <property type="term" value="F:ribosomal large subunit binding"/>
    <property type="evidence" value="ECO:0007669"/>
    <property type="project" value="TreeGrafter"/>
</dbReference>
<evidence type="ECO:0000313" key="4">
    <source>
        <dbReference type="Proteomes" id="UP001216390"/>
    </source>
</evidence>
<dbReference type="InterPro" id="IPR043519">
    <property type="entry name" value="NT_sf"/>
</dbReference>
<comment type="subcellular location">
    <subcellularLocation>
        <location evidence="2">Cytoplasm</location>
    </subcellularLocation>
</comment>
<dbReference type="KEGG" id="ima:PO878_09255"/>
<dbReference type="RefSeq" id="WP_272738424.1">
    <property type="nucleotide sequence ID" value="NZ_CP116942.1"/>
</dbReference>
<sequence>MTDHPPFIDPATDEVAVRAARAADAKGGTRTVVLRVGEVLGITELFVITSASNPRLVKAVVEEVEARVGADGGPRPLRIEGLEDSRWVLMDYGDWVAHVFLEEAREFYDLERLWADVPRVEWADAASSTVER</sequence>
<dbReference type="InterPro" id="IPR004394">
    <property type="entry name" value="Iojap/RsfS/C7orf30"/>
</dbReference>
<keyword evidence="2" id="KW-0810">Translation regulation</keyword>
<dbReference type="Pfam" id="PF02410">
    <property type="entry name" value="RsfS"/>
    <property type="match status" value="1"/>
</dbReference>
<dbReference type="Gene3D" id="3.30.460.10">
    <property type="entry name" value="Beta Polymerase, domain 2"/>
    <property type="match status" value="1"/>
</dbReference>
<dbReference type="SUPFAM" id="SSF81301">
    <property type="entry name" value="Nucleotidyltransferase"/>
    <property type="match status" value="1"/>
</dbReference>
<evidence type="ECO:0000256" key="2">
    <source>
        <dbReference type="HAMAP-Rule" id="MF_01477"/>
    </source>
</evidence>
<dbReference type="GO" id="GO:0005737">
    <property type="term" value="C:cytoplasm"/>
    <property type="evidence" value="ECO:0007669"/>
    <property type="project" value="UniProtKB-SubCell"/>
</dbReference>
<dbReference type="PANTHER" id="PTHR21043">
    <property type="entry name" value="IOJAP SUPERFAMILY ORTHOLOG"/>
    <property type="match status" value="1"/>
</dbReference>
<name>A0AAE9Y8V9_9ACTN</name>
<dbReference type="NCBIfam" id="TIGR00090">
    <property type="entry name" value="rsfS_iojap_ybeB"/>
    <property type="match status" value="1"/>
</dbReference>
<accession>A0AAE9Y8V9</accession>
<gene>
    <name evidence="2 3" type="primary">rsfS</name>
    <name evidence="3" type="ORF">PO878_09255</name>
</gene>
<comment type="function">
    <text evidence="2">Functions as a ribosomal silencing factor. Interacts with ribosomal protein uL14 (rplN), blocking formation of intersubunit bridge B8. Prevents association of the 30S and 50S ribosomal subunits and the formation of functional ribosomes, thus repressing translation.</text>
</comment>
<dbReference type="GO" id="GO:0090071">
    <property type="term" value="P:negative regulation of ribosome biogenesis"/>
    <property type="evidence" value="ECO:0007669"/>
    <property type="project" value="UniProtKB-UniRule"/>
</dbReference>
<evidence type="ECO:0000256" key="1">
    <source>
        <dbReference type="ARBA" id="ARBA00010574"/>
    </source>
</evidence>
<organism evidence="3 4">
    <name type="scientific">Iamia majanohamensis</name>
    <dbReference type="NCBI Taxonomy" id="467976"/>
    <lineage>
        <taxon>Bacteria</taxon>
        <taxon>Bacillati</taxon>
        <taxon>Actinomycetota</taxon>
        <taxon>Acidimicrobiia</taxon>
        <taxon>Acidimicrobiales</taxon>
        <taxon>Iamiaceae</taxon>
        <taxon>Iamia</taxon>
    </lineage>
</organism>
<dbReference type="HAMAP" id="MF_01477">
    <property type="entry name" value="Iojap_RsfS"/>
    <property type="match status" value="1"/>
</dbReference>
<protein>
    <recommendedName>
        <fullName evidence="2">Ribosomal silencing factor RsfS</fullName>
    </recommendedName>
</protein>
<keyword evidence="2" id="KW-0678">Repressor</keyword>